<evidence type="ECO:0000313" key="2">
    <source>
        <dbReference type="EMBL" id="ACL55348.1"/>
    </source>
</evidence>
<sequence length="86" mass="9313">MQRFYFNAQIGEVLVADLAGEPLPDAEQAWHASQAIAAAMMREPRTRDTLMEASLVVTNEAGEVVIDLPFAEADLFVAEPEHASAA</sequence>
<feature type="domain" description="DUF6894" evidence="1">
    <location>
        <begin position="3"/>
        <end position="71"/>
    </location>
</feature>
<accession>B8IAV5</accession>
<keyword evidence="3" id="KW-1185">Reference proteome</keyword>
<protein>
    <recommendedName>
        <fullName evidence="1">DUF6894 domain-containing protein</fullName>
    </recommendedName>
</protein>
<dbReference type="HOGENOM" id="CLU_163135_0_0_5"/>
<dbReference type="EMBL" id="CP001349">
    <property type="protein sequence ID" value="ACL55348.1"/>
    <property type="molecule type" value="Genomic_DNA"/>
</dbReference>
<reference evidence="2 3" key="1">
    <citation type="submission" date="2009-01" db="EMBL/GenBank/DDBJ databases">
        <title>Complete sequence of chromosome of Methylobacterium nodulans ORS 2060.</title>
        <authorList>
            <consortium name="US DOE Joint Genome Institute"/>
            <person name="Lucas S."/>
            <person name="Copeland A."/>
            <person name="Lapidus A."/>
            <person name="Glavina del Rio T."/>
            <person name="Dalin E."/>
            <person name="Tice H."/>
            <person name="Bruce D."/>
            <person name="Goodwin L."/>
            <person name="Pitluck S."/>
            <person name="Sims D."/>
            <person name="Brettin T."/>
            <person name="Detter J.C."/>
            <person name="Han C."/>
            <person name="Larimer F."/>
            <person name="Land M."/>
            <person name="Hauser L."/>
            <person name="Kyrpides N."/>
            <person name="Ivanova N."/>
            <person name="Marx C.J."/>
            <person name="Richardson P."/>
        </authorList>
    </citation>
    <scope>NUCLEOTIDE SEQUENCE [LARGE SCALE GENOMIC DNA]</scope>
    <source>
        <strain evidence="3">LMG 21967 / CNCM I-2342 / ORS 2060</strain>
    </source>
</reference>
<name>B8IAV5_METNO</name>
<proteinExistence type="predicted"/>
<dbReference type="eggNOG" id="ENOG5031VV9">
    <property type="taxonomic scope" value="Bacteria"/>
</dbReference>
<dbReference type="Pfam" id="PF21834">
    <property type="entry name" value="DUF6894"/>
    <property type="match status" value="1"/>
</dbReference>
<dbReference type="KEGG" id="mno:Mnod_0304"/>
<dbReference type="InterPro" id="IPR054189">
    <property type="entry name" value="DUF6894"/>
</dbReference>
<evidence type="ECO:0000259" key="1">
    <source>
        <dbReference type="Pfam" id="PF21834"/>
    </source>
</evidence>
<dbReference type="AlphaFoldDB" id="B8IAV5"/>
<dbReference type="RefSeq" id="WP_015927060.1">
    <property type="nucleotide sequence ID" value="NC_011894.1"/>
</dbReference>
<organism evidence="2 3">
    <name type="scientific">Methylobacterium nodulans (strain LMG 21967 / CNCM I-2342 / ORS 2060)</name>
    <dbReference type="NCBI Taxonomy" id="460265"/>
    <lineage>
        <taxon>Bacteria</taxon>
        <taxon>Pseudomonadati</taxon>
        <taxon>Pseudomonadota</taxon>
        <taxon>Alphaproteobacteria</taxon>
        <taxon>Hyphomicrobiales</taxon>
        <taxon>Methylobacteriaceae</taxon>
        <taxon>Methylobacterium</taxon>
    </lineage>
</organism>
<gene>
    <name evidence="2" type="ordered locus">Mnod_0304</name>
</gene>
<dbReference type="Proteomes" id="UP000008207">
    <property type="component" value="Chromosome"/>
</dbReference>
<evidence type="ECO:0000313" key="3">
    <source>
        <dbReference type="Proteomes" id="UP000008207"/>
    </source>
</evidence>